<feature type="transmembrane region" description="Helical" evidence="5">
    <location>
        <begin position="7"/>
        <end position="33"/>
    </location>
</feature>
<feature type="domain" description="NfeD-like C-terminal" evidence="6">
    <location>
        <begin position="83"/>
        <end position="137"/>
    </location>
</feature>
<keyword evidence="2 5" id="KW-0812">Transmembrane</keyword>
<reference evidence="7" key="1">
    <citation type="submission" date="2014-05" db="EMBL/GenBank/DDBJ databases">
        <title>Key roles for freshwater Actinobacteria revealed by deep metagenomic sequencing.</title>
        <authorList>
            <person name="Ghai R."/>
            <person name="Mizuno C.M."/>
            <person name="Picazo A."/>
            <person name="Camacho A."/>
            <person name="Rodriguez-Valera F."/>
        </authorList>
    </citation>
    <scope>NUCLEOTIDE SEQUENCE</scope>
</reference>
<dbReference type="Gene3D" id="2.40.50.140">
    <property type="entry name" value="Nucleic acid-binding proteins"/>
    <property type="match status" value="1"/>
</dbReference>
<evidence type="ECO:0000256" key="3">
    <source>
        <dbReference type="ARBA" id="ARBA00022989"/>
    </source>
</evidence>
<dbReference type="InterPro" id="IPR052165">
    <property type="entry name" value="Membrane_assoc_protease"/>
</dbReference>
<evidence type="ECO:0000259" key="6">
    <source>
        <dbReference type="Pfam" id="PF01957"/>
    </source>
</evidence>
<dbReference type="AlphaFoldDB" id="A0A094Q607"/>
<organism evidence="7">
    <name type="scientific">freshwater metagenome</name>
    <dbReference type="NCBI Taxonomy" id="449393"/>
    <lineage>
        <taxon>unclassified sequences</taxon>
        <taxon>metagenomes</taxon>
        <taxon>ecological metagenomes</taxon>
    </lineage>
</organism>
<comment type="caution">
    <text evidence="7">The sequence shown here is derived from an EMBL/GenBank/DDBJ whole genome shotgun (WGS) entry which is preliminary data.</text>
</comment>
<dbReference type="EMBL" id="JNSK01000010">
    <property type="protein sequence ID" value="KGA19600.1"/>
    <property type="molecule type" value="Genomic_DNA"/>
</dbReference>
<name>A0A094Q607_9ZZZZ</name>
<comment type="subcellular location">
    <subcellularLocation>
        <location evidence="1">Membrane</location>
        <topology evidence="1">Multi-pass membrane protein</topology>
    </subcellularLocation>
</comment>
<keyword evidence="3 5" id="KW-1133">Transmembrane helix</keyword>
<accession>A0A094Q607</accession>
<evidence type="ECO:0000313" key="7">
    <source>
        <dbReference type="EMBL" id="KGA19600.1"/>
    </source>
</evidence>
<sequence>MTIWIWAVVIVILIVVELLTVDLLFASLAIAATAALVANALGYEMPIQGIAFALFATLSLLFLRPIALKHLKKEVPGFATNMDALIGAPAIALTEVDQNGGQIKLNGEVWSARSAVGAISSNTQLTVISIEGATALVVAKDN</sequence>
<dbReference type="Pfam" id="PF01957">
    <property type="entry name" value="NfeD"/>
    <property type="match status" value="1"/>
</dbReference>
<feature type="transmembrane region" description="Helical" evidence="5">
    <location>
        <begin position="45"/>
        <end position="63"/>
    </location>
</feature>
<gene>
    <name evidence="7" type="ORF">GM50_4665</name>
</gene>
<evidence type="ECO:0000256" key="5">
    <source>
        <dbReference type="SAM" id="Phobius"/>
    </source>
</evidence>
<evidence type="ECO:0000256" key="1">
    <source>
        <dbReference type="ARBA" id="ARBA00004141"/>
    </source>
</evidence>
<dbReference type="InterPro" id="IPR002810">
    <property type="entry name" value="NfeD-like_C"/>
</dbReference>
<evidence type="ECO:0000256" key="4">
    <source>
        <dbReference type="ARBA" id="ARBA00023136"/>
    </source>
</evidence>
<dbReference type="InterPro" id="IPR012340">
    <property type="entry name" value="NA-bd_OB-fold"/>
</dbReference>
<proteinExistence type="predicted"/>
<dbReference type="PANTHER" id="PTHR33507:SF3">
    <property type="entry name" value="INNER MEMBRANE PROTEIN YBBJ"/>
    <property type="match status" value="1"/>
</dbReference>
<keyword evidence="4 5" id="KW-0472">Membrane</keyword>
<dbReference type="GO" id="GO:0005886">
    <property type="term" value="C:plasma membrane"/>
    <property type="evidence" value="ECO:0007669"/>
    <property type="project" value="TreeGrafter"/>
</dbReference>
<protein>
    <recommendedName>
        <fullName evidence="6">NfeD-like C-terminal domain-containing protein</fullName>
    </recommendedName>
</protein>
<evidence type="ECO:0000256" key="2">
    <source>
        <dbReference type="ARBA" id="ARBA00022692"/>
    </source>
</evidence>
<dbReference type="PANTHER" id="PTHR33507">
    <property type="entry name" value="INNER MEMBRANE PROTEIN YBBJ"/>
    <property type="match status" value="1"/>
</dbReference>